<dbReference type="Proteomes" id="UP000193920">
    <property type="component" value="Unassembled WGS sequence"/>
</dbReference>
<gene>
    <name evidence="1" type="ORF">LY90DRAFT_663680</name>
</gene>
<reference evidence="1 2" key="1">
    <citation type="submission" date="2016-08" db="EMBL/GenBank/DDBJ databases">
        <title>A Parts List for Fungal Cellulosomes Revealed by Comparative Genomics.</title>
        <authorList>
            <consortium name="DOE Joint Genome Institute"/>
            <person name="Haitjema C.H."/>
            <person name="Gilmore S.P."/>
            <person name="Henske J.K."/>
            <person name="Solomon K.V."/>
            <person name="De Groot R."/>
            <person name="Kuo A."/>
            <person name="Mondo S.J."/>
            <person name="Salamov A.A."/>
            <person name="Labutti K."/>
            <person name="Zhao Z."/>
            <person name="Chiniquy J."/>
            <person name="Barry K."/>
            <person name="Brewer H.M."/>
            <person name="Purvine S.O."/>
            <person name="Wright A.T."/>
            <person name="Boxma B."/>
            <person name="Van Alen T."/>
            <person name="Hackstein J.H."/>
            <person name="Baker S.E."/>
            <person name="Grigoriev I.V."/>
            <person name="O'Malley M.A."/>
        </authorList>
    </citation>
    <scope>NUCLEOTIDE SEQUENCE [LARGE SCALE GENOMIC DNA]</scope>
    <source>
        <strain evidence="1 2">G1</strain>
    </source>
</reference>
<name>A0A1Y2FJ64_9FUNG</name>
<proteinExistence type="predicted"/>
<dbReference type="SUPFAM" id="SSF81383">
    <property type="entry name" value="F-box domain"/>
    <property type="match status" value="1"/>
</dbReference>
<dbReference type="InterPro" id="IPR036047">
    <property type="entry name" value="F-box-like_dom_sf"/>
</dbReference>
<sequence>MSQVISTPEILNELFLNSDKTIINNSLTVCKQWNDILNKEYFWKQYYNQHFRNNNKSLNKLASRLPNHNFKNLCHFKMANKRERVSNLKDKQNFPYCDLSGLTNFRDDVVCIKEDCMIWFDKDKLTLNFVEFAQPEDVREFHVGSNILMVDIIDNLIICLNSEYIIILFSRSKLHKKWHVRLVNEPGHENGQLFIINSCILDNMFTISFFELLPQAQENEEGEEGEAQENQGEFKIYVWDLSVLVEALKYENVDEKYYYEINVNHLIIPVNFNPYIVHNCIIEEKNKETGELEKNYLIMSCTSNDGIITIFSFDDNLRSKAVTNYKYDLEDDILLWASVHKDGTILAIGKKEIEIFSLNQTEIEQHRKISADVFNSFNLYDIVLTPDLIYIMMFIQAQEEEDNDNGEEDDDENRGEIRVAVVDISDDQKQKEGESTMTTTTTTKEPRLEPLCIKWCNKELCFNKFIETGIIQYDPKTKNILFTPFSKCLC</sequence>
<comment type="caution">
    <text evidence="1">The sequence shown here is derived from an EMBL/GenBank/DDBJ whole genome shotgun (WGS) entry which is preliminary data.</text>
</comment>
<dbReference type="AlphaFoldDB" id="A0A1Y2FJ64"/>
<evidence type="ECO:0008006" key="3">
    <source>
        <dbReference type="Google" id="ProtNLM"/>
    </source>
</evidence>
<dbReference type="EMBL" id="MCOG01000006">
    <property type="protein sequence ID" value="ORY83973.1"/>
    <property type="molecule type" value="Genomic_DNA"/>
</dbReference>
<protein>
    <recommendedName>
        <fullName evidence="3">F-box domain-containing protein</fullName>
    </recommendedName>
</protein>
<evidence type="ECO:0000313" key="2">
    <source>
        <dbReference type="Proteomes" id="UP000193920"/>
    </source>
</evidence>
<keyword evidence="2" id="KW-1185">Reference proteome</keyword>
<organism evidence="1 2">
    <name type="scientific">Neocallimastix californiae</name>
    <dbReference type="NCBI Taxonomy" id="1754190"/>
    <lineage>
        <taxon>Eukaryota</taxon>
        <taxon>Fungi</taxon>
        <taxon>Fungi incertae sedis</taxon>
        <taxon>Chytridiomycota</taxon>
        <taxon>Chytridiomycota incertae sedis</taxon>
        <taxon>Neocallimastigomycetes</taxon>
        <taxon>Neocallimastigales</taxon>
        <taxon>Neocallimastigaceae</taxon>
        <taxon>Neocallimastix</taxon>
    </lineage>
</organism>
<evidence type="ECO:0000313" key="1">
    <source>
        <dbReference type="EMBL" id="ORY83973.1"/>
    </source>
</evidence>
<accession>A0A1Y2FJ64</accession>